<dbReference type="PANTHER" id="PTHR12110">
    <property type="entry name" value="HYDROXYPYRUVATE ISOMERASE"/>
    <property type="match status" value="1"/>
</dbReference>
<dbReference type="InterPro" id="IPR013022">
    <property type="entry name" value="Xyl_isomerase-like_TIM-brl"/>
</dbReference>
<keyword evidence="2" id="KW-0413">Isomerase</keyword>
<dbReference type="Pfam" id="PF01261">
    <property type="entry name" value="AP_endonuc_2"/>
    <property type="match status" value="1"/>
</dbReference>
<dbReference type="AlphaFoldDB" id="A0A2S9Q7C0"/>
<dbReference type="Proteomes" id="UP000237682">
    <property type="component" value="Unassembled WGS sequence"/>
</dbReference>
<evidence type="ECO:0000259" key="1">
    <source>
        <dbReference type="Pfam" id="PF01261"/>
    </source>
</evidence>
<dbReference type="Gene3D" id="3.20.20.150">
    <property type="entry name" value="Divalent-metal-dependent TIM barrel enzymes"/>
    <property type="match status" value="1"/>
</dbReference>
<gene>
    <name evidence="2" type="ORF">C5L14_22305</name>
</gene>
<name>A0A2S9Q7C0_9HYPH</name>
<feature type="domain" description="Xylose isomerase-like TIM barrel" evidence="1">
    <location>
        <begin position="27"/>
        <end position="233"/>
    </location>
</feature>
<protein>
    <submittedName>
        <fullName evidence="2">Sugar phosphate isomerase/epimerase</fullName>
    </submittedName>
</protein>
<sequence length="252" mass="27659">MTLQHPLSFQLYSGRNFPPLEGQLRTIAEAGFSNVEPYGAFYADVPAAARLFKEFGLTAKSGHFGIDSLEADFDRNLRIAEALGIDTIVAPYLMPDARPKDTAGWKAFGDRLAAVARKAREAGYAFAWHNHDFEFIALPDGSYPIEHLLVDDVKWEADIAWIVRAHADPKPWIARYGAIMPLVHVKDIAPAGEKVDEDGWADVGTGVVDWATIWPLCVAAGAEIMVAEHDNPSDLKRFATVSAEAMRKLAGI</sequence>
<dbReference type="EMBL" id="PUEJ01000009">
    <property type="protein sequence ID" value="PRH85194.1"/>
    <property type="molecule type" value="Genomic_DNA"/>
</dbReference>
<accession>A0A2S9Q7C0</accession>
<dbReference type="InterPro" id="IPR036237">
    <property type="entry name" value="Xyl_isomerase-like_sf"/>
</dbReference>
<evidence type="ECO:0000313" key="2">
    <source>
        <dbReference type="EMBL" id="PRH85194.1"/>
    </source>
</evidence>
<keyword evidence="3" id="KW-1185">Reference proteome</keyword>
<proteinExistence type="predicted"/>
<dbReference type="InterPro" id="IPR050312">
    <property type="entry name" value="IolE/XylAMocC-like"/>
</dbReference>
<dbReference type="SUPFAM" id="SSF51658">
    <property type="entry name" value="Xylose isomerase-like"/>
    <property type="match status" value="1"/>
</dbReference>
<dbReference type="RefSeq" id="WP_105864286.1">
    <property type="nucleotide sequence ID" value="NZ_PUEJ01000009.1"/>
</dbReference>
<dbReference type="OrthoDB" id="9798407at2"/>
<reference evidence="2 3" key="1">
    <citation type="submission" date="2018-02" db="EMBL/GenBank/DDBJ databases">
        <title>Whole genome sequencing of endophytic bacterium.</title>
        <authorList>
            <person name="Eedara R."/>
            <person name="Podile A.R."/>
        </authorList>
    </citation>
    <scope>NUCLEOTIDE SEQUENCE [LARGE SCALE GENOMIC DNA]</scope>
    <source>
        <strain evidence="2 3">RP1T</strain>
    </source>
</reference>
<evidence type="ECO:0000313" key="3">
    <source>
        <dbReference type="Proteomes" id="UP000237682"/>
    </source>
</evidence>
<organism evidence="2 3">
    <name type="scientific">Labrys okinawensis</name>
    <dbReference type="NCBI Taxonomy" id="346911"/>
    <lineage>
        <taxon>Bacteria</taxon>
        <taxon>Pseudomonadati</taxon>
        <taxon>Pseudomonadota</taxon>
        <taxon>Alphaproteobacteria</taxon>
        <taxon>Hyphomicrobiales</taxon>
        <taxon>Xanthobacteraceae</taxon>
        <taxon>Labrys</taxon>
    </lineage>
</organism>
<comment type="caution">
    <text evidence="2">The sequence shown here is derived from an EMBL/GenBank/DDBJ whole genome shotgun (WGS) entry which is preliminary data.</text>
</comment>
<dbReference type="PANTHER" id="PTHR12110:SF41">
    <property type="entry name" value="INOSOSE DEHYDRATASE"/>
    <property type="match status" value="1"/>
</dbReference>
<dbReference type="GO" id="GO:0016853">
    <property type="term" value="F:isomerase activity"/>
    <property type="evidence" value="ECO:0007669"/>
    <property type="project" value="UniProtKB-KW"/>
</dbReference>